<evidence type="ECO:0000259" key="1">
    <source>
        <dbReference type="SMART" id="SM00470"/>
    </source>
</evidence>
<dbReference type="InterPro" id="IPR003115">
    <property type="entry name" value="ParB_N"/>
</dbReference>
<dbReference type="EMBL" id="BK014960">
    <property type="protein sequence ID" value="DAD84461.1"/>
    <property type="molecule type" value="Genomic_DNA"/>
</dbReference>
<feature type="domain" description="ParB-like N-terminal" evidence="1">
    <location>
        <begin position="47"/>
        <end position="133"/>
    </location>
</feature>
<proteinExistence type="predicted"/>
<dbReference type="SMART" id="SM00470">
    <property type="entry name" value="ParB"/>
    <property type="match status" value="1"/>
</dbReference>
<name>A0A8S5MQ23_9CAUD</name>
<dbReference type="InterPro" id="IPR036086">
    <property type="entry name" value="ParB/Sulfiredoxin_sf"/>
</dbReference>
<dbReference type="Gene3D" id="3.90.1530.10">
    <property type="entry name" value="Conserved hypothetical protein from pyrococcus furiosus pfu- 392566-001, ParB domain"/>
    <property type="match status" value="1"/>
</dbReference>
<reference evidence="2" key="1">
    <citation type="journal article" date="2021" name="Proc. Natl. Acad. Sci. U.S.A.">
        <title>A Catalog of Tens of Thousands of Viruses from Human Metagenomes Reveals Hidden Associations with Chronic Diseases.</title>
        <authorList>
            <person name="Tisza M.J."/>
            <person name="Buck C.B."/>
        </authorList>
    </citation>
    <scope>NUCLEOTIDE SEQUENCE</scope>
    <source>
        <strain evidence="2">CtCjb12</strain>
    </source>
</reference>
<organism evidence="2">
    <name type="scientific">Myoviridae sp. ctCjb12</name>
    <dbReference type="NCBI Taxonomy" id="2826631"/>
    <lineage>
        <taxon>Viruses</taxon>
        <taxon>Duplodnaviria</taxon>
        <taxon>Heunggongvirae</taxon>
        <taxon>Uroviricota</taxon>
        <taxon>Caudoviricetes</taxon>
    </lineage>
</organism>
<evidence type="ECO:0000313" key="2">
    <source>
        <dbReference type="EMBL" id="DAD84461.1"/>
    </source>
</evidence>
<sequence length="217" mass="24434">MCVDMEGSIPKGRTEKTEGCPHRGATLCFVLPARKEDKDRMITKELLKLPVSELVPYENNPRVISPEAVNACAESMRQCTALDPIEVDENNVILSGHTRRLALMQLHVDTADVVRYTGLTEEQKQKYRILANKTGEMTGWDFSKLEQELAEVNFGDFDFNFDSEAPDDIFDDSTDLRSEYDEPHDDKLICPCCGHIDLKAKFKKFEGVAGDEQNGEG</sequence>
<protein>
    <submittedName>
        <fullName evidence="2">ParB protein</fullName>
    </submittedName>
</protein>
<dbReference type="SUPFAM" id="SSF110849">
    <property type="entry name" value="ParB/Sulfiredoxin"/>
    <property type="match status" value="1"/>
</dbReference>
<accession>A0A8S5MQ23</accession>